<accession>A0A080ZPD1</accession>
<dbReference type="Proteomes" id="UP000028582">
    <property type="component" value="Unassembled WGS sequence"/>
</dbReference>
<organism evidence="1 2">
    <name type="scientific">Phytophthora nicotianae P1976</name>
    <dbReference type="NCBI Taxonomy" id="1317066"/>
    <lineage>
        <taxon>Eukaryota</taxon>
        <taxon>Sar</taxon>
        <taxon>Stramenopiles</taxon>
        <taxon>Oomycota</taxon>
        <taxon>Peronosporomycetes</taxon>
        <taxon>Peronosporales</taxon>
        <taxon>Peronosporaceae</taxon>
        <taxon>Phytophthora</taxon>
    </lineage>
</organism>
<reference evidence="1 2" key="1">
    <citation type="submission" date="2013-11" db="EMBL/GenBank/DDBJ databases">
        <title>The Genome Sequence of Phytophthora parasitica P1976.</title>
        <authorList>
            <consortium name="The Broad Institute Genomics Platform"/>
            <person name="Russ C."/>
            <person name="Tyler B."/>
            <person name="Panabieres F."/>
            <person name="Shan W."/>
            <person name="Tripathy S."/>
            <person name="Grunwald N."/>
            <person name="Machado M."/>
            <person name="Johnson C.S."/>
            <person name="Walker B."/>
            <person name="Young S."/>
            <person name="Zeng Q."/>
            <person name="Gargeya S."/>
            <person name="Fitzgerald M."/>
            <person name="Haas B."/>
            <person name="Abouelleil A."/>
            <person name="Allen A.W."/>
            <person name="Alvarado L."/>
            <person name="Arachchi H.M."/>
            <person name="Berlin A.M."/>
            <person name="Chapman S.B."/>
            <person name="Gainer-Dewar J."/>
            <person name="Goldberg J."/>
            <person name="Griggs A."/>
            <person name="Gujja S."/>
            <person name="Hansen M."/>
            <person name="Howarth C."/>
            <person name="Imamovic A."/>
            <person name="Ireland A."/>
            <person name="Larimer J."/>
            <person name="McCowan C."/>
            <person name="Murphy C."/>
            <person name="Pearson M."/>
            <person name="Poon T.W."/>
            <person name="Priest M."/>
            <person name="Roberts A."/>
            <person name="Saif S."/>
            <person name="Shea T."/>
            <person name="Sisk P."/>
            <person name="Sykes S."/>
            <person name="Wortman J."/>
            <person name="Nusbaum C."/>
            <person name="Birren B."/>
        </authorList>
    </citation>
    <scope>NUCLEOTIDE SEQUENCE [LARGE SCALE GENOMIC DNA]</scope>
    <source>
        <strain evidence="1 2">P1976</strain>
    </source>
</reference>
<sequence length="102" mass="11451">MAGDSRKERHLEDRKSASLSCAAAKCWLRRSSQTECLAGYAFSFLVVATFSSREIFEPQIRLRLNKNFSGAIFFACIFLRLRAPPGRWHGDPDSFPAIAKPA</sequence>
<dbReference type="AlphaFoldDB" id="A0A080ZPD1"/>
<protein>
    <submittedName>
        <fullName evidence="1">Uncharacterized protein</fullName>
    </submittedName>
</protein>
<comment type="caution">
    <text evidence="1">The sequence shown here is derived from an EMBL/GenBank/DDBJ whole genome shotgun (WGS) entry which is preliminary data.</text>
</comment>
<gene>
    <name evidence="1" type="ORF">F444_14682</name>
</gene>
<evidence type="ECO:0000313" key="2">
    <source>
        <dbReference type="Proteomes" id="UP000028582"/>
    </source>
</evidence>
<evidence type="ECO:0000313" key="1">
    <source>
        <dbReference type="EMBL" id="ETO68492.1"/>
    </source>
</evidence>
<proteinExistence type="predicted"/>
<dbReference type="EMBL" id="ANJA01002638">
    <property type="protein sequence ID" value="ETO68492.1"/>
    <property type="molecule type" value="Genomic_DNA"/>
</dbReference>
<name>A0A080ZPD1_PHYNI</name>